<keyword evidence="4 10" id="KW-0808">Transferase</keyword>
<evidence type="ECO:0000256" key="3">
    <source>
        <dbReference type="ARBA" id="ARBA00022676"/>
    </source>
</evidence>
<keyword evidence="11" id="KW-1185">Reference proteome</keyword>
<protein>
    <submittedName>
        <fullName evidence="10">4-amino-4-deoxy-L-arabinose transferase or related glycosyltransferase of PMT family</fullName>
    </submittedName>
</protein>
<keyword evidence="6 8" id="KW-1133">Transmembrane helix</keyword>
<keyword evidence="7 8" id="KW-0472">Membrane</keyword>
<feature type="transmembrane region" description="Helical" evidence="8">
    <location>
        <begin position="287"/>
        <end position="311"/>
    </location>
</feature>
<evidence type="ECO:0000256" key="4">
    <source>
        <dbReference type="ARBA" id="ARBA00022679"/>
    </source>
</evidence>
<feature type="transmembrane region" description="Helical" evidence="8">
    <location>
        <begin position="192"/>
        <end position="219"/>
    </location>
</feature>
<keyword evidence="5 8" id="KW-0812">Transmembrane</keyword>
<feature type="transmembrane region" description="Helical" evidence="8">
    <location>
        <begin position="239"/>
        <end position="266"/>
    </location>
</feature>
<evidence type="ECO:0000256" key="6">
    <source>
        <dbReference type="ARBA" id="ARBA00022989"/>
    </source>
</evidence>
<feature type="transmembrane region" description="Helical" evidence="8">
    <location>
        <begin position="61"/>
        <end position="79"/>
    </location>
</feature>
<dbReference type="GO" id="GO:0016763">
    <property type="term" value="F:pentosyltransferase activity"/>
    <property type="evidence" value="ECO:0007669"/>
    <property type="project" value="TreeGrafter"/>
</dbReference>
<comment type="subcellular location">
    <subcellularLocation>
        <location evidence="1">Cell membrane</location>
        <topology evidence="1">Multi-pass membrane protein</topology>
    </subcellularLocation>
</comment>
<evidence type="ECO:0000313" key="10">
    <source>
        <dbReference type="EMBL" id="CUA98783.1"/>
    </source>
</evidence>
<evidence type="ECO:0000256" key="7">
    <source>
        <dbReference type="ARBA" id="ARBA00023136"/>
    </source>
</evidence>
<dbReference type="GO" id="GO:0005886">
    <property type="term" value="C:plasma membrane"/>
    <property type="evidence" value="ECO:0007669"/>
    <property type="project" value="UniProtKB-SubCell"/>
</dbReference>
<name>A0A0K6I6V5_9BURK</name>
<keyword evidence="2" id="KW-1003">Cell membrane</keyword>
<dbReference type="GO" id="GO:0009103">
    <property type="term" value="P:lipopolysaccharide biosynthetic process"/>
    <property type="evidence" value="ECO:0007669"/>
    <property type="project" value="UniProtKB-ARBA"/>
</dbReference>
<keyword evidence="3" id="KW-0328">Glycosyltransferase</keyword>
<evidence type="ECO:0000313" key="11">
    <source>
        <dbReference type="Proteomes" id="UP000183649"/>
    </source>
</evidence>
<proteinExistence type="predicted"/>
<feature type="transmembrane region" description="Helical" evidence="8">
    <location>
        <begin position="422"/>
        <end position="441"/>
    </location>
</feature>
<dbReference type="InterPro" id="IPR038731">
    <property type="entry name" value="RgtA/B/C-like"/>
</dbReference>
<dbReference type="EMBL" id="CYHF01000008">
    <property type="protein sequence ID" value="CUA98783.1"/>
    <property type="molecule type" value="Genomic_DNA"/>
</dbReference>
<accession>A0A0K6I6V5</accession>
<dbReference type="AlphaFoldDB" id="A0A0K6I6V5"/>
<evidence type="ECO:0000256" key="5">
    <source>
        <dbReference type="ARBA" id="ARBA00022692"/>
    </source>
</evidence>
<evidence type="ECO:0000256" key="1">
    <source>
        <dbReference type="ARBA" id="ARBA00004651"/>
    </source>
</evidence>
<dbReference type="InterPro" id="IPR050297">
    <property type="entry name" value="LipidA_mod_glycosyltrf_83"/>
</dbReference>
<reference evidence="11" key="1">
    <citation type="submission" date="2015-08" db="EMBL/GenBank/DDBJ databases">
        <authorList>
            <person name="Varghese N."/>
        </authorList>
    </citation>
    <scope>NUCLEOTIDE SEQUENCE [LARGE SCALE GENOMIC DNA]</scope>
    <source>
        <strain evidence="11">DSM 18181</strain>
    </source>
</reference>
<evidence type="ECO:0000256" key="8">
    <source>
        <dbReference type="SAM" id="Phobius"/>
    </source>
</evidence>
<feature type="transmembrane region" description="Helical" evidence="8">
    <location>
        <begin position="30"/>
        <end position="49"/>
    </location>
</feature>
<gene>
    <name evidence="10" type="ORF">Ga0061069_10830</name>
</gene>
<feature type="transmembrane region" description="Helical" evidence="8">
    <location>
        <begin position="91"/>
        <end position="110"/>
    </location>
</feature>
<feature type="transmembrane region" description="Helical" evidence="8">
    <location>
        <begin position="383"/>
        <end position="402"/>
    </location>
</feature>
<evidence type="ECO:0000256" key="2">
    <source>
        <dbReference type="ARBA" id="ARBA00022475"/>
    </source>
</evidence>
<sequence length="590" mass="64530">MEPYALPQPVAADPGADSSGPARLWARHHLLGLDAVVLLIVGLALFWGLGSAPIRDTDEALYAAIALSMAHGGSWLIPHLDGVPYIEKPPLLYWLMALSFKAIGVGAWQARLPDALAAWMTSFGCMVFGRMLAAPVAGRFAALLTGTALGYVLIARTILFDPLMVFFWLIALAMVTLAVQRRQRFWLRAAAVAVALATLTKGPVALLLLGLIAVVQLLFAPGTWKRGALLRFYLDPWAVAIFLLVAAPWHLAAMEAQHGFAWFYFFNETIGRFLGTRIPDDFHHGPWWYYGPKLLIGFFQWAPWIVVLAWFGPRLNDSKSATLSARWGRNAAIVLTLFYSSAGDKGAYYLLPVIPLVAWWLGVKLQQAMEQSDQAAAALPARLGLAAAAFGVAAVALWAATFTPQLHRDLLHSGLPSADTAWLLPMIAGLALTSLAGAVLLRSAKLHMGMAVFALSALVMVQFSVRLAEAKTADLSQKQVAADMLRELPPHTRWFSWQTFEDHDASLLLYGVNHLQIVDSTSKDLWFGCQQARQSTCVTPQVLLQARDKGLPVAVWVARDRLPGWLRSGLSKGLSSKAFKNSVVYYSRGD</sequence>
<feature type="domain" description="Glycosyltransferase RgtA/B/C/D-like" evidence="9">
    <location>
        <begin position="88"/>
        <end position="249"/>
    </location>
</feature>
<feature type="transmembrane region" description="Helical" evidence="8">
    <location>
        <begin position="165"/>
        <end position="180"/>
    </location>
</feature>
<feature type="transmembrane region" description="Helical" evidence="8">
    <location>
        <begin position="346"/>
        <end position="363"/>
    </location>
</feature>
<dbReference type="STRING" id="339866.GCA_001418255_02258"/>
<dbReference type="PANTHER" id="PTHR33908:SF3">
    <property type="entry name" value="UNDECAPRENYL PHOSPHATE-ALPHA-4-AMINO-4-DEOXY-L-ARABINOSE ARABINOSYL TRANSFERASE"/>
    <property type="match status" value="1"/>
</dbReference>
<dbReference type="RefSeq" id="WP_082454371.1">
    <property type="nucleotide sequence ID" value="NZ_CYHF01000008.1"/>
</dbReference>
<organism evidence="10 11">
    <name type="scientific">Thiomonas bhubaneswarensis</name>
    <dbReference type="NCBI Taxonomy" id="339866"/>
    <lineage>
        <taxon>Bacteria</taxon>
        <taxon>Pseudomonadati</taxon>
        <taxon>Pseudomonadota</taxon>
        <taxon>Betaproteobacteria</taxon>
        <taxon>Burkholderiales</taxon>
        <taxon>Thiomonas</taxon>
    </lineage>
</organism>
<dbReference type="GO" id="GO:0010041">
    <property type="term" value="P:response to iron(III) ion"/>
    <property type="evidence" value="ECO:0007669"/>
    <property type="project" value="TreeGrafter"/>
</dbReference>
<dbReference type="Proteomes" id="UP000183649">
    <property type="component" value="Unassembled WGS sequence"/>
</dbReference>
<dbReference type="Pfam" id="PF13231">
    <property type="entry name" value="PMT_2"/>
    <property type="match status" value="1"/>
</dbReference>
<evidence type="ECO:0000259" key="9">
    <source>
        <dbReference type="Pfam" id="PF13231"/>
    </source>
</evidence>
<dbReference type="PANTHER" id="PTHR33908">
    <property type="entry name" value="MANNOSYLTRANSFERASE YKCB-RELATED"/>
    <property type="match status" value="1"/>
</dbReference>
<dbReference type="OrthoDB" id="9775035at2"/>
<feature type="transmembrane region" description="Helical" evidence="8">
    <location>
        <begin position="116"/>
        <end position="133"/>
    </location>
</feature>